<reference evidence="2 3" key="1">
    <citation type="submission" date="2021-06" db="EMBL/GenBank/DDBJ databases">
        <title>Caerostris extrusa draft genome.</title>
        <authorList>
            <person name="Kono N."/>
            <person name="Arakawa K."/>
        </authorList>
    </citation>
    <scope>NUCLEOTIDE SEQUENCE [LARGE SCALE GENOMIC DNA]</scope>
</reference>
<sequence length="97" mass="10581">MFSNSISSSVVIPEKLGSLRTHRKQIQESQLARPYDRELRRDVSSLRIRCAVQGGSDKSKMAKQGSSEHSRFRSLIGRDNSIPGADSGSAGDFQGGD</sequence>
<proteinExistence type="predicted"/>
<dbReference type="EMBL" id="BPLR01004037">
    <property type="protein sequence ID" value="GIX91564.1"/>
    <property type="molecule type" value="Genomic_DNA"/>
</dbReference>
<organism evidence="2 3">
    <name type="scientific">Caerostris extrusa</name>
    <name type="common">Bark spider</name>
    <name type="synonym">Caerostris bankana</name>
    <dbReference type="NCBI Taxonomy" id="172846"/>
    <lineage>
        <taxon>Eukaryota</taxon>
        <taxon>Metazoa</taxon>
        <taxon>Ecdysozoa</taxon>
        <taxon>Arthropoda</taxon>
        <taxon>Chelicerata</taxon>
        <taxon>Arachnida</taxon>
        <taxon>Araneae</taxon>
        <taxon>Araneomorphae</taxon>
        <taxon>Entelegynae</taxon>
        <taxon>Araneoidea</taxon>
        <taxon>Araneidae</taxon>
        <taxon>Caerostris</taxon>
    </lineage>
</organism>
<name>A0AAV4P4L1_CAEEX</name>
<feature type="region of interest" description="Disordered" evidence="1">
    <location>
        <begin position="54"/>
        <end position="97"/>
    </location>
</feature>
<gene>
    <name evidence="2" type="ORF">CEXT_747031</name>
</gene>
<dbReference type="AlphaFoldDB" id="A0AAV4P4L1"/>
<comment type="caution">
    <text evidence="2">The sequence shown here is derived from an EMBL/GenBank/DDBJ whole genome shotgun (WGS) entry which is preliminary data.</text>
</comment>
<evidence type="ECO:0000313" key="3">
    <source>
        <dbReference type="Proteomes" id="UP001054945"/>
    </source>
</evidence>
<accession>A0AAV4P4L1</accession>
<evidence type="ECO:0000256" key="1">
    <source>
        <dbReference type="SAM" id="MobiDB-lite"/>
    </source>
</evidence>
<evidence type="ECO:0000313" key="2">
    <source>
        <dbReference type="EMBL" id="GIX91564.1"/>
    </source>
</evidence>
<dbReference type="Proteomes" id="UP001054945">
    <property type="component" value="Unassembled WGS sequence"/>
</dbReference>
<keyword evidence="3" id="KW-1185">Reference proteome</keyword>
<protein>
    <submittedName>
        <fullName evidence="2">Uncharacterized protein</fullName>
    </submittedName>
</protein>